<dbReference type="Proteomes" id="UP000679153">
    <property type="component" value="Segment"/>
</dbReference>
<gene>
    <name evidence="8" type="primary">SRR5208570_6_1</name>
</gene>
<evidence type="ECO:0000256" key="6">
    <source>
        <dbReference type="ARBA" id="ARBA00023296"/>
    </source>
</evidence>
<dbReference type="GO" id="GO:0039666">
    <property type="term" value="P:virion attachment to host cell pilus"/>
    <property type="evidence" value="ECO:0007669"/>
    <property type="project" value="UniProtKB-KW"/>
</dbReference>
<evidence type="ECO:0000256" key="5">
    <source>
        <dbReference type="ARBA" id="ARBA00023104"/>
    </source>
</evidence>
<keyword evidence="6" id="KW-1160">Virus entry into host cell</keyword>
<keyword evidence="3" id="KW-1161">Viral attachment to host cell</keyword>
<evidence type="ECO:0000256" key="4">
    <source>
        <dbReference type="ARBA" id="ARBA00022844"/>
    </source>
</evidence>
<dbReference type="Pfam" id="PF03863">
    <property type="entry name" value="Phage_mat-A"/>
    <property type="match status" value="1"/>
</dbReference>
<keyword evidence="9" id="KW-1185">Reference proteome</keyword>
<sequence length="455" mass="49784">RNGHLGDNGILRYLPFRRIRKEEVVSMSTSKRHRESGGFVPVQAVYVNVYNNGTPAQTVVQSIQSQGTLRTCDDVVTRPFIPGKTIANNPLATSSVTRSTSNTVGNYVVVGGFVGHVGQSGEFACPSYDLKFDELIASSSLFNYSHLVSLASTSALSGIKKPNTSGMVAIKELKETINSILHPVDGALNWLKRNAINLNRLQTRTGRKKILRAIRSKAGKDEAVLISKDLSNQHLTIIFGIMPFISDIQSVLKALRDYDPLPQRYTSRGSASDYDSKSQSWSTVSDFTNERRTITNAAELQRTVSVRAYVLYEASVSIQDALGLSPKDIPRSVWEATQLSFVVDWFANVKEFISAITPVAGVTYVASGYTVTVVDACNASYEDKWSLLPGKSFGWTGSGYGGSQQRVSLAKTRVPGSLYANVGIHLKSSMHHDVLDVFKVTAGLSLLTQRLSKYL</sequence>
<dbReference type="GeneID" id="80399348"/>
<dbReference type="InterPro" id="IPR005563">
    <property type="entry name" value="A_protein"/>
</dbReference>
<dbReference type="EMBL" id="BK014076">
    <property type="protein sequence ID" value="DAD52341.1"/>
    <property type="molecule type" value="Genomic_RNA"/>
</dbReference>
<reference evidence="8" key="1">
    <citation type="submission" date="2020-09" db="EMBL/GenBank/DDBJ databases">
        <title>Leviviricetes taxonomy.</title>
        <authorList>
            <person name="Stockdale S.R."/>
            <person name="Callanan J."/>
            <person name="Adriaenssens E.M."/>
            <person name="Kuhn J.H."/>
            <person name="Rumnieks J."/>
            <person name="Shkoporov A."/>
            <person name="Draper L.A."/>
            <person name="Ross P."/>
            <person name="Hill C."/>
        </authorList>
    </citation>
    <scope>NUCLEOTIDE SEQUENCE</scope>
</reference>
<proteinExistence type="inferred from homology"/>
<accession>A0A8S5L4S9</accession>
<keyword evidence="4" id="KW-0946">Virion</keyword>
<evidence type="ECO:0000313" key="9">
    <source>
        <dbReference type="Proteomes" id="UP000679153"/>
    </source>
</evidence>
<evidence type="ECO:0000256" key="2">
    <source>
        <dbReference type="ARBA" id="ARBA00022581"/>
    </source>
</evidence>
<dbReference type="RefSeq" id="YP_010770126.1">
    <property type="nucleotide sequence ID" value="NC_074171.1"/>
</dbReference>
<dbReference type="KEGG" id="vg:80399348"/>
<evidence type="ECO:0000313" key="8">
    <source>
        <dbReference type="EMBL" id="DAD52341.1"/>
    </source>
</evidence>
<evidence type="ECO:0000256" key="1">
    <source>
        <dbReference type="ARBA" id="ARBA00004328"/>
    </source>
</evidence>
<comment type="subcellular location">
    <subcellularLocation>
        <location evidence="1">Virion</location>
    </subcellularLocation>
</comment>
<organism evidence="8 9">
    <name type="scientific">ssRNA phage SRR5208570_6</name>
    <dbReference type="NCBI Taxonomy" id="2786383"/>
    <lineage>
        <taxon>Viruses</taxon>
        <taxon>Riboviria</taxon>
        <taxon>Orthornavirae</taxon>
        <taxon>Lenarviricota</taxon>
        <taxon>Leviviricetes</taxon>
        <taxon>Norzivirales</taxon>
        <taxon>Solspiviridae</taxon>
        <taxon>Tyrahlevirus</taxon>
        <taxon>Tyrahlevirus caenicola</taxon>
    </lineage>
</organism>
<keyword evidence="2" id="KW-0945">Host-virus interaction</keyword>
<protein>
    <submittedName>
        <fullName evidence="8">Maturation protein</fullName>
    </submittedName>
</protein>
<name>A0A8S5L4S9_9VIRU</name>
<feature type="non-terminal residue" evidence="8">
    <location>
        <position position="1"/>
    </location>
</feature>
<keyword evidence="5" id="KW-1175">Viral attachment to host cell pilus</keyword>
<evidence type="ECO:0000256" key="3">
    <source>
        <dbReference type="ARBA" id="ARBA00022804"/>
    </source>
</evidence>
<comment type="similarity">
    <text evidence="7">Belongs to the Leviviricetes maturation protein family.</text>
</comment>
<evidence type="ECO:0000256" key="7">
    <source>
        <dbReference type="ARBA" id="ARBA00035110"/>
    </source>
</evidence>
<dbReference type="GO" id="GO:0044423">
    <property type="term" value="C:virion component"/>
    <property type="evidence" value="ECO:0007669"/>
    <property type="project" value="UniProtKB-KW"/>
</dbReference>